<dbReference type="PANTHER" id="PTHR43182:SF1">
    <property type="entry name" value="COBALT-PRECORRIN-7 C(5)-METHYLTRANSFERASE"/>
    <property type="match status" value="1"/>
</dbReference>
<evidence type="ECO:0008006" key="7">
    <source>
        <dbReference type="Google" id="ProtNLM"/>
    </source>
</evidence>
<evidence type="ECO:0000256" key="5">
    <source>
        <dbReference type="ARBA" id="ARBA00022691"/>
    </source>
</evidence>
<dbReference type="Gene3D" id="3.40.1010.10">
    <property type="entry name" value="Cobalt-precorrin-4 Transmethylase, Domain 1"/>
    <property type="match status" value="1"/>
</dbReference>
<protein>
    <recommendedName>
        <fullName evidence="7">Cobalamin biosynthesis bifunctional protein CbiET</fullName>
    </recommendedName>
</protein>
<dbReference type="GO" id="GO:0008168">
    <property type="term" value="F:methyltransferase activity"/>
    <property type="evidence" value="ECO:0007669"/>
    <property type="project" value="UniProtKB-KW"/>
</dbReference>
<evidence type="ECO:0000256" key="4">
    <source>
        <dbReference type="ARBA" id="ARBA00022679"/>
    </source>
</evidence>
<accession>X0X3A1</accession>
<name>X0X3A1_9ZZZZ</name>
<dbReference type="SUPFAM" id="SSF53790">
    <property type="entry name" value="Tetrapyrrole methylase"/>
    <property type="match status" value="1"/>
</dbReference>
<feature type="non-terminal residue" evidence="6">
    <location>
        <position position="51"/>
    </location>
</feature>
<dbReference type="GO" id="GO:0032259">
    <property type="term" value="P:methylation"/>
    <property type="evidence" value="ECO:0007669"/>
    <property type="project" value="UniProtKB-KW"/>
</dbReference>
<sequence length="51" mass="5327">MKPWLSVVGIGEDGLEGLSAAARALLGSAEVLVGGERHLAMIPEDGRERLV</sequence>
<dbReference type="InterPro" id="IPR035996">
    <property type="entry name" value="4pyrrol_Methylase_sf"/>
</dbReference>
<dbReference type="PANTHER" id="PTHR43182">
    <property type="entry name" value="COBALT-PRECORRIN-6B C(15)-METHYLTRANSFERASE (DECARBOXYLATING)"/>
    <property type="match status" value="1"/>
</dbReference>
<keyword evidence="3" id="KW-0489">Methyltransferase</keyword>
<evidence type="ECO:0000256" key="1">
    <source>
        <dbReference type="ARBA" id="ARBA00004953"/>
    </source>
</evidence>
<dbReference type="InterPro" id="IPR014777">
    <property type="entry name" value="4pyrrole_Mease_sub1"/>
</dbReference>
<evidence type="ECO:0000256" key="2">
    <source>
        <dbReference type="ARBA" id="ARBA00022573"/>
    </source>
</evidence>
<dbReference type="EMBL" id="BARS01043846">
    <property type="protein sequence ID" value="GAG29907.1"/>
    <property type="molecule type" value="Genomic_DNA"/>
</dbReference>
<gene>
    <name evidence="6" type="ORF">S01H1_66321</name>
</gene>
<evidence type="ECO:0000313" key="6">
    <source>
        <dbReference type="EMBL" id="GAG29907.1"/>
    </source>
</evidence>
<evidence type="ECO:0000256" key="3">
    <source>
        <dbReference type="ARBA" id="ARBA00022603"/>
    </source>
</evidence>
<comment type="caution">
    <text evidence="6">The sequence shown here is derived from an EMBL/GenBank/DDBJ whole genome shotgun (WGS) entry which is preliminary data.</text>
</comment>
<dbReference type="InterPro" id="IPR050714">
    <property type="entry name" value="Cobalamin_biosynth_MTase"/>
</dbReference>
<dbReference type="AlphaFoldDB" id="X0X3A1"/>
<dbReference type="GO" id="GO:0009236">
    <property type="term" value="P:cobalamin biosynthetic process"/>
    <property type="evidence" value="ECO:0007669"/>
    <property type="project" value="UniProtKB-KW"/>
</dbReference>
<proteinExistence type="predicted"/>
<comment type="pathway">
    <text evidence="1">Cofactor biosynthesis; adenosylcobalamin biosynthesis.</text>
</comment>
<organism evidence="6">
    <name type="scientific">marine sediment metagenome</name>
    <dbReference type="NCBI Taxonomy" id="412755"/>
    <lineage>
        <taxon>unclassified sequences</taxon>
        <taxon>metagenomes</taxon>
        <taxon>ecological metagenomes</taxon>
    </lineage>
</organism>
<keyword evidence="2" id="KW-0169">Cobalamin biosynthesis</keyword>
<keyword evidence="4" id="KW-0808">Transferase</keyword>
<keyword evidence="5" id="KW-0949">S-adenosyl-L-methionine</keyword>
<reference evidence="6" key="1">
    <citation type="journal article" date="2014" name="Front. Microbiol.">
        <title>High frequency of phylogenetically diverse reductive dehalogenase-homologous genes in deep subseafloor sedimentary metagenomes.</title>
        <authorList>
            <person name="Kawai M."/>
            <person name="Futagami T."/>
            <person name="Toyoda A."/>
            <person name="Takaki Y."/>
            <person name="Nishi S."/>
            <person name="Hori S."/>
            <person name="Arai W."/>
            <person name="Tsubouchi T."/>
            <person name="Morono Y."/>
            <person name="Uchiyama I."/>
            <person name="Ito T."/>
            <person name="Fujiyama A."/>
            <person name="Inagaki F."/>
            <person name="Takami H."/>
        </authorList>
    </citation>
    <scope>NUCLEOTIDE SEQUENCE</scope>
    <source>
        <strain evidence="6">Expedition CK06-06</strain>
    </source>
</reference>